<organism evidence="3 4">
    <name type="scientific">Thermostichus vulcanus str. 'Rupite'</name>
    <dbReference type="NCBI Taxonomy" id="2813851"/>
    <lineage>
        <taxon>Bacteria</taxon>
        <taxon>Bacillati</taxon>
        <taxon>Cyanobacteriota</taxon>
        <taxon>Cyanophyceae</taxon>
        <taxon>Thermostichales</taxon>
        <taxon>Thermostichaceae</taxon>
        <taxon>Thermostichus</taxon>
    </lineage>
</organism>
<evidence type="ECO:0000256" key="1">
    <source>
        <dbReference type="ARBA" id="ARBA00023125"/>
    </source>
</evidence>
<dbReference type="Proteomes" id="UP000830835">
    <property type="component" value="Unassembled WGS sequence"/>
</dbReference>
<gene>
    <name evidence="3" type="ORF">JX360_16910</name>
</gene>
<keyword evidence="1" id="KW-0238">DNA-binding</keyword>
<proteinExistence type="predicted"/>
<evidence type="ECO:0000259" key="2">
    <source>
        <dbReference type="Pfam" id="PF07282"/>
    </source>
</evidence>
<name>A0ABT0CFL3_THEVL</name>
<feature type="domain" description="Cas12f1-like TNB" evidence="2">
    <location>
        <begin position="20"/>
        <end position="42"/>
    </location>
</feature>
<accession>A0ABT0CFL3</accession>
<dbReference type="InterPro" id="IPR010095">
    <property type="entry name" value="Cas12f1-like_TNB"/>
</dbReference>
<dbReference type="EMBL" id="JAFIRA010000080">
    <property type="protein sequence ID" value="MCJ2544566.1"/>
    <property type="molecule type" value="Genomic_DNA"/>
</dbReference>
<dbReference type="Pfam" id="PF07282">
    <property type="entry name" value="Cas12f1-like_TNB"/>
    <property type="match status" value="1"/>
</dbReference>
<evidence type="ECO:0000313" key="3">
    <source>
        <dbReference type="EMBL" id="MCJ2544566.1"/>
    </source>
</evidence>
<keyword evidence="4" id="KW-1185">Reference proteome</keyword>
<reference evidence="3" key="1">
    <citation type="submission" date="2021-02" db="EMBL/GenBank/DDBJ databases">
        <title>The CRISPR/cas machinery reduction and long-range gene transfer in the hot spring cyanobacterium Synechococcus.</title>
        <authorList>
            <person name="Dvorak P."/>
            <person name="Jahodarova E."/>
            <person name="Hasler P."/>
            <person name="Poulickova A."/>
        </authorList>
    </citation>
    <scope>NUCLEOTIDE SEQUENCE</scope>
    <source>
        <strain evidence="3">Rupite</strain>
    </source>
</reference>
<evidence type="ECO:0000313" key="4">
    <source>
        <dbReference type="Proteomes" id="UP000830835"/>
    </source>
</evidence>
<sequence length="112" mass="11952">MLPKVGSVTLLPLEKMGPDVRSLECPHCGQRHDRDVNAAINIRNKGLRLLALGTGATQPQTHLCSPPAKVFSYVFSYKVTPFSPAFLSKLSGIIQGVSGSPAPLLCPVSLLE</sequence>
<comment type="caution">
    <text evidence="3">The sequence shown here is derived from an EMBL/GenBank/DDBJ whole genome shotgun (WGS) entry which is preliminary data.</text>
</comment>
<protein>
    <submittedName>
        <fullName evidence="3">Transposase</fullName>
    </submittedName>
</protein>